<protein>
    <submittedName>
        <fullName evidence="5">Helix-turn-helix domain-containing protein</fullName>
    </submittedName>
</protein>
<dbReference type="InterPro" id="IPR011256">
    <property type="entry name" value="Reg_factor_effector_dom_sf"/>
</dbReference>
<evidence type="ECO:0000256" key="2">
    <source>
        <dbReference type="ARBA" id="ARBA00023125"/>
    </source>
</evidence>
<keyword evidence="3" id="KW-0804">Transcription</keyword>
<proteinExistence type="predicted"/>
<reference evidence="5" key="2">
    <citation type="submission" date="2022-08" db="EMBL/GenBank/DDBJ databases">
        <authorList>
            <person name="Dong C."/>
        </authorList>
    </citation>
    <scope>NUCLEOTIDE SEQUENCE</scope>
    <source>
        <strain evidence="5">59MF3M-4</strain>
    </source>
</reference>
<organism evidence="5 6">
    <name type="scientific">Thalassolituus pacificus</name>
    <dbReference type="NCBI Taxonomy" id="2975440"/>
    <lineage>
        <taxon>Bacteria</taxon>
        <taxon>Pseudomonadati</taxon>
        <taxon>Pseudomonadota</taxon>
        <taxon>Gammaproteobacteria</taxon>
        <taxon>Oceanospirillales</taxon>
        <taxon>Oceanospirillaceae</taxon>
        <taxon>Thalassolituus</taxon>
    </lineage>
</organism>
<dbReference type="InterPro" id="IPR018062">
    <property type="entry name" value="HTH_AraC-typ_CS"/>
</dbReference>
<keyword evidence="6" id="KW-1185">Reference proteome</keyword>
<dbReference type="PROSITE" id="PS00041">
    <property type="entry name" value="HTH_ARAC_FAMILY_1"/>
    <property type="match status" value="1"/>
</dbReference>
<dbReference type="AlphaFoldDB" id="A0A9X2WHE6"/>
<dbReference type="Proteomes" id="UP001147830">
    <property type="component" value="Unassembled WGS sequence"/>
</dbReference>
<dbReference type="SMART" id="SM00871">
    <property type="entry name" value="AraC_E_bind"/>
    <property type="match status" value="1"/>
</dbReference>
<evidence type="ECO:0000256" key="3">
    <source>
        <dbReference type="ARBA" id="ARBA00023163"/>
    </source>
</evidence>
<dbReference type="PROSITE" id="PS01124">
    <property type="entry name" value="HTH_ARAC_FAMILY_2"/>
    <property type="match status" value="1"/>
</dbReference>
<evidence type="ECO:0000313" key="5">
    <source>
        <dbReference type="EMBL" id="MCT7360206.1"/>
    </source>
</evidence>
<comment type="caution">
    <text evidence="5">The sequence shown here is derived from an EMBL/GenBank/DDBJ whole genome shotgun (WGS) entry which is preliminary data.</text>
</comment>
<dbReference type="PRINTS" id="PR00032">
    <property type="entry name" value="HTHARAC"/>
</dbReference>
<dbReference type="Pfam" id="PF12833">
    <property type="entry name" value="HTH_18"/>
    <property type="match status" value="1"/>
</dbReference>
<sequence>MDYHQRSRINNVLYAIHKDISAELTAKTLADVASYSEQHFHRIFRQVVGESVHQYIRRTRLEHAANQLIFEHRSSVQEIAEKCGFHSVSSFSHAFKQLFSVSPGAWRSTGSKSSEPPYLNDPEIAAGYQRVQSRELPQPDIVTLKNQPVAYVRHQGYGRNIRQAWQTLQAWAASEGRNSTQQIALHHSNPAWVPLPKCRYVACIGIEKPLTRSGVVNSMVIPGGVHAAFRLEGCYGDLLPYLSRIMEEWLPQSGFKMQTTPALVCYEKNHFLAEDAHFRLVFNLPVSLM</sequence>
<reference evidence="5" key="1">
    <citation type="journal article" date="2022" name="Front. Microbiol.">
        <title>Genome-based taxonomic rearrangement of Oceanobacter-related bacteria including the description of Thalassolituus hydrocarbonoclasticus sp. nov. and Thalassolituus pacificus sp. nov. and emended description of the genus Thalassolituus.</title>
        <authorList>
            <person name="Dong C."/>
            <person name="Wei L."/>
            <person name="Wang J."/>
            <person name="Lai Q."/>
            <person name="Huang Z."/>
            <person name="Shao Z."/>
        </authorList>
    </citation>
    <scope>NUCLEOTIDE SEQUENCE</scope>
    <source>
        <strain evidence="5">59MF3M-4</strain>
    </source>
</reference>
<dbReference type="InterPro" id="IPR018060">
    <property type="entry name" value="HTH_AraC"/>
</dbReference>
<dbReference type="InterPro" id="IPR010499">
    <property type="entry name" value="AraC_E-bd"/>
</dbReference>
<dbReference type="Gene3D" id="3.20.80.10">
    <property type="entry name" value="Regulatory factor, effector binding domain"/>
    <property type="match status" value="1"/>
</dbReference>
<dbReference type="EMBL" id="JAOANI010000022">
    <property type="protein sequence ID" value="MCT7360206.1"/>
    <property type="molecule type" value="Genomic_DNA"/>
</dbReference>
<dbReference type="InterPro" id="IPR050908">
    <property type="entry name" value="SmbC-like"/>
</dbReference>
<keyword evidence="2" id="KW-0238">DNA-binding</keyword>
<dbReference type="SUPFAM" id="SSF55136">
    <property type="entry name" value="Probable bacterial effector-binding domain"/>
    <property type="match status" value="1"/>
</dbReference>
<dbReference type="InterPro" id="IPR029442">
    <property type="entry name" value="GyrI-like"/>
</dbReference>
<dbReference type="GO" id="GO:0043565">
    <property type="term" value="F:sequence-specific DNA binding"/>
    <property type="evidence" value="ECO:0007669"/>
    <property type="project" value="InterPro"/>
</dbReference>
<dbReference type="SUPFAM" id="SSF46689">
    <property type="entry name" value="Homeodomain-like"/>
    <property type="match status" value="2"/>
</dbReference>
<dbReference type="PANTHER" id="PTHR40055">
    <property type="entry name" value="TRANSCRIPTIONAL REGULATOR YGIV-RELATED"/>
    <property type="match status" value="1"/>
</dbReference>
<dbReference type="PANTHER" id="PTHR40055:SF1">
    <property type="entry name" value="TRANSCRIPTIONAL REGULATOR YGIV-RELATED"/>
    <property type="match status" value="1"/>
</dbReference>
<feature type="domain" description="HTH araC/xylS-type" evidence="4">
    <location>
        <begin position="10"/>
        <end position="109"/>
    </location>
</feature>
<dbReference type="InterPro" id="IPR009057">
    <property type="entry name" value="Homeodomain-like_sf"/>
</dbReference>
<evidence type="ECO:0000259" key="4">
    <source>
        <dbReference type="PROSITE" id="PS01124"/>
    </source>
</evidence>
<name>A0A9X2WHE6_9GAMM</name>
<dbReference type="Pfam" id="PF06445">
    <property type="entry name" value="GyrI-like"/>
    <property type="match status" value="1"/>
</dbReference>
<dbReference type="GO" id="GO:0003700">
    <property type="term" value="F:DNA-binding transcription factor activity"/>
    <property type="evidence" value="ECO:0007669"/>
    <property type="project" value="InterPro"/>
</dbReference>
<evidence type="ECO:0000256" key="1">
    <source>
        <dbReference type="ARBA" id="ARBA00023015"/>
    </source>
</evidence>
<gene>
    <name evidence="5" type="ORF">NYR02_14385</name>
</gene>
<dbReference type="Gene3D" id="1.10.10.60">
    <property type="entry name" value="Homeodomain-like"/>
    <property type="match status" value="2"/>
</dbReference>
<dbReference type="SMART" id="SM00342">
    <property type="entry name" value="HTH_ARAC"/>
    <property type="match status" value="1"/>
</dbReference>
<dbReference type="RefSeq" id="WP_260977047.1">
    <property type="nucleotide sequence ID" value="NZ_JAOANI010000022.1"/>
</dbReference>
<keyword evidence="1" id="KW-0805">Transcription regulation</keyword>
<evidence type="ECO:0000313" key="6">
    <source>
        <dbReference type="Proteomes" id="UP001147830"/>
    </source>
</evidence>
<dbReference type="InterPro" id="IPR020449">
    <property type="entry name" value="Tscrpt_reg_AraC-type_HTH"/>
</dbReference>
<accession>A0A9X2WHE6</accession>